<dbReference type="EMBL" id="CP012673">
    <property type="protein sequence ID" value="AUX45883.1"/>
    <property type="molecule type" value="Genomic_DNA"/>
</dbReference>
<evidence type="ECO:0000313" key="2">
    <source>
        <dbReference type="Proteomes" id="UP000238348"/>
    </source>
</evidence>
<protein>
    <submittedName>
        <fullName evidence="1">Uncharacterized protein</fullName>
    </submittedName>
</protein>
<gene>
    <name evidence="1" type="ORF">SOCE26_073790</name>
</gene>
<organism evidence="1 2">
    <name type="scientific">Sorangium cellulosum</name>
    <name type="common">Polyangium cellulosum</name>
    <dbReference type="NCBI Taxonomy" id="56"/>
    <lineage>
        <taxon>Bacteria</taxon>
        <taxon>Pseudomonadati</taxon>
        <taxon>Myxococcota</taxon>
        <taxon>Polyangia</taxon>
        <taxon>Polyangiales</taxon>
        <taxon>Polyangiaceae</taxon>
        <taxon>Sorangium</taxon>
    </lineage>
</organism>
<sequence>MPIPVSAPPFPFDAVRDLLGVVRAIYAAAKDGGASREDLARIAKVGKELSRALDLAGAPQQGASGHAAAWKVTDKVMLQVNDLVDPLTPAAPLLLAARSRVTGNRVMTRSKTPGR</sequence>
<reference evidence="1 2" key="1">
    <citation type="submission" date="2015-09" db="EMBL/GenBank/DDBJ databases">
        <title>Sorangium comparison.</title>
        <authorList>
            <person name="Zaburannyi N."/>
            <person name="Bunk B."/>
            <person name="Overmann J."/>
            <person name="Mueller R."/>
        </authorList>
    </citation>
    <scope>NUCLEOTIDE SEQUENCE [LARGE SCALE GENOMIC DNA]</scope>
    <source>
        <strain evidence="1 2">So ce26</strain>
    </source>
</reference>
<name>A0A2L0F2X8_SORCE</name>
<dbReference type="Proteomes" id="UP000238348">
    <property type="component" value="Chromosome"/>
</dbReference>
<evidence type="ECO:0000313" key="1">
    <source>
        <dbReference type="EMBL" id="AUX45883.1"/>
    </source>
</evidence>
<dbReference type="AlphaFoldDB" id="A0A2L0F2X8"/>
<accession>A0A2L0F2X8</accession>
<proteinExistence type="predicted"/>